<feature type="compositionally biased region" description="Low complexity" evidence="7">
    <location>
        <begin position="456"/>
        <end position="468"/>
    </location>
</feature>
<keyword evidence="1 6" id="KW-0963">Cytoplasm</keyword>
<dbReference type="GO" id="GO:0016779">
    <property type="term" value="F:nucleotidyltransferase activity"/>
    <property type="evidence" value="ECO:0007669"/>
    <property type="project" value="UniProtKB-UniRule"/>
</dbReference>
<dbReference type="InterPro" id="IPR014729">
    <property type="entry name" value="Rossmann-like_a/b/a_fold"/>
</dbReference>
<dbReference type="CDD" id="cd01713">
    <property type="entry name" value="CTU1-like"/>
    <property type="match status" value="1"/>
</dbReference>
<dbReference type="AlphaFoldDB" id="A0A443SVL9"/>
<dbReference type="InterPro" id="IPR000541">
    <property type="entry name" value="Ncs6/Tuc1/Ctu1"/>
</dbReference>
<comment type="subcellular location">
    <subcellularLocation>
        <location evidence="6">Cytoplasm</location>
    </subcellularLocation>
</comment>
<feature type="compositionally biased region" description="Basic and acidic residues" evidence="7">
    <location>
        <begin position="594"/>
        <end position="624"/>
    </location>
</feature>
<evidence type="ECO:0000256" key="1">
    <source>
        <dbReference type="ARBA" id="ARBA00022490"/>
    </source>
</evidence>
<reference evidence="10 11" key="1">
    <citation type="journal article" date="2018" name="Gigascience">
        <title>Genomes of trombidid mites reveal novel predicted allergens and laterally-transferred genes associated with secondary metabolism.</title>
        <authorList>
            <person name="Dong X."/>
            <person name="Chaisiri K."/>
            <person name="Xia D."/>
            <person name="Armstrong S.D."/>
            <person name="Fang Y."/>
            <person name="Donnelly M.J."/>
            <person name="Kadowaki T."/>
            <person name="McGarry J.W."/>
            <person name="Darby A.C."/>
            <person name="Makepeace B.L."/>
        </authorList>
    </citation>
    <scope>NUCLEOTIDE SEQUENCE [LARGE SCALE GENOMIC DNA]</scope>
    <source>
        <strain evidence="10">UoL-UT</strain>
    </source>
</reference>
<evidence type="ECO:0000256" key="3">
    <source>
        <dbReference type="ARBA" id="ARBA00022679"/>
    </source>
</evidence>
<dbReference type="UniPathway" id="UPA00988"/>
<evidence type="ECO:0000256" key="5">
    <source>
        <dbReference type="ARBA" id="ARBA00022884"/>
    </source>
</evidence>
<dbReference type="PANTHER" id="PTHR11807:SF12">
    <property type="entry name" value="CYTOPLASMIC TRNA 2-THIOLATION PROTEIN 1"/>
    <property type="match status" value="1"/>
</dbReference>
<feature type="compositionally biased region" description="Polar residues" evidence="7">
    <location>
        <begin position="558"/>
        <end position="574"/>
    </location>
</feature>
<protein>
    <recommendedName>
        <fullName evidence="6">Cytoplasmic tRNA 2-thiolation protein 1</fullName>
        <ecNumber evidence="6">2.7.7.-</ecNumber>
    </recommendedName>
    <alternativeName>
        <fullName evidence="6">Cytoplasmic tRNA adenylyltransferase 1</fullName>
    </alternativeName>
</protein>
<dbReference type="Pfam" id="PF16503">
    <property type="entry name" value="zn-ribbon_14"/>
    <property type="match status" value="1"/>
</dbReference>
<feature type="region of interest" description="Disordered" evidence="7">
    <location>
        <begin position="1"/>
        <end position="35"/>
    </location>
</feature>
<feature type="compositionally biased region" description="Basic and acidic residues" evidence="7">
    <location>
        <begin position="504"/>
        <end position="530"/>
    </location>
</feature>
<evidence type="ECO:0000256" key="2">
    <source>
        <dbReference type="ARBA" id="ARBA00022555"/>
    </source>
</evidence>
<feature type="domain" description="tRNA(Ile)-lysidine/2-thiocytidine synthase N-terminal" evidence="8">
    <location>
        <begin position="681"/>
        <end position="876"/>
    </location>
</feature>
<dbReference type="InterPro" id="IPR032442">
    <property type="entry name" value="CTU1_C"/>
</dbReference>
<feature type="region of interest" description="Disordered" evidence="7">
    <location>
        <begin position="402"/>
        <end position="624"/>
    </location>
</feature>
<comment type="similarity">
    <text evidence="6">Belongs to the TtcA family. CTU1/NCS6/ATPBD3 subfamily.</text>
</comment>
<accession>A0A443SVL9</accession>
<evidence type="ECO:0000256" key="4">
    <source>
        <dbReference type="ARBA" id="ARBA00022694"/>
    </source>
</evidence>
<gene>
    <name evidence="10" type="ORF">B4U80_00851</name>
</gene>
<keyword evidence="11" id="KW-1185">Reference proteome</keyword>
<dbReference type="Proteomes" id="UP000288716">
    <property type="component" value="Unassembled WGS sequence"/>
</dbReference>
<evidence type="ECO:0000313" key="10">
    <source>
        <dbReference type="EMBL" id="RWS31566.1"/>
    </source>
</evidence>
<keyword evidence="3 6" id="KW-0808">Transferase</keyword>
<organism evidence="10 11">
    <name type="scientific">Leptotrombidium deliense</name>
    <dbReference type="NCBI Taxonomy" id="299467"/>
    <lineage>
        <taxon>Eukaryota</taxon>
        <taxon>Metazoa</taxon>
        <taxon>Ecdysozoa</taxon>
        <taxon>Arthropoda</taxon>
        <taxon>Chelicerata</taxon>
        <taxon>Arachnida</taxon>
        <taxon>Acari</taxon>
        <taxon>Acariformes</taxon>
        <taxon>Trombidiformes</taxon>
        <taxon>Prostigmata</taxon>
        <taxon>Anystina</taxon>
        <taxon>Parasitengona</taxon>
        <taxon>Trombiculoidea</taxon>
        <taxon>Trombiculidae</taxon>
        <taxon>Leptotrombidium</taxon>
    </lineage>
</organism>
<feature type="compositionally biased region" description="Polar residues" evidence="7">
    <location>
        <begin position="540"/>
        <end position="551"/>
    </location>
</feature>
<dbReference type="InterPro" id="IPR011063">
    <property type="entry name" value="TilS/TtcA_N"/>
</dbReference>
<dbReference type="EMBL" id="NCKV01000128">
    <property type="protein sequence ID" value="RWS31566.1"/>
    <property type="molecule type" value="Genomic_DNA"/>
</dbReference>
<dbReference type="HAMAP" id="MF_03053">
    <property type="entry name" value="CTU1"/>
    <property type="match status" value="1"/>
</dbReference>
<comment type="caution">
    <text evidence="10">The sequence shown here is derived from an EMBL/GenBank/DDBJ whole genome shotgun (WGS) entry which is preliminary data.</text>
</comment>
<dbReference type="GO" id="GO:0005739">
    <property type="term" value="C:mitochondrion"/>
    <property type="evidence" value="ECO:0007669"/>
    <property type="project" value="TreeGrafter"/>
</dbReference>
<dbReference type="SUPFAM" id="SSF52402">
    <property type="entry name" value="Adenine nucleotide alpha hydrolases-like"/>
    <property type="match status" value="1"/>
</dbReference>
<keyword evidence="4 6" id="KW-0819">tRNA processing</keyword>
<feature type="compositionally biased region" description="Polar residues" evidence="7">
    <location>
        <begin position="1"/>
        <end position="18"/>
    </location>
</feature>
<dbReference type="FunFam" id="3.40.50.620:FF:000054">
    <property type="entry name" value="Cytoplasmic tRNA 2-thiolation protein 1"/>
    <property type="match status" value="1"/>
</dbReference>
<feature type="domain" description="Cytoplasmic tRNA 2-thiolation protein 1 C-terminal" evidence="9">
    <location>
        <begin position="912"/>
        <end position="942"/>
    </location>
</feature>
<dbReference type="OrthoDB" id="198857at2759"/>
<dbReference type="STRING" id="299467.A0A443SVL9"/>
<dbReference type="GO" id="GO:0002143">
    <property type="term" value="P:tRNA wobble position uridine thiolation"/>
    <property type="evidence" value="ECO:0007669"/>
    <property type="project" value="TreeGrafter"/>
</dbReference>
<name>A0A443SVL9_9ACAR</name>
<evidence type="ECO:0000259" key="8">
    <source>
        <dbReference type="Pfam" id="PF01171"/>
    </source>
</evidence>
<dbReference type="Gene3D" id="3.40.50.620">
    <property type="entry name" value="HUPs"/>
    <property type="match status" value="1"/>
</dbReference>
<dbReference type="GO" id="GO:0002144">
    <property type="term" value="C:cytosolic tRNA wobble base thiouridylase complex"/>
    <property type="evidence" value="ECO:0007669"/>
    <property type="project" value="TreeGrafter"/>
</dbReference>
<feature type="compositionally biased region" description="Low complexity" evidence="7">
    <location>
        <begin position="429"/>
        <end position="449"/>
    </location>
</feature>
<dbReference type="PANTHER" id="PTHR11807">
    <property type="entry name" value="ATPASES OF THE PP SUPERFAMILY-RELATED"/>
    <property type="match status" value="1"/>
</dbReference>
<sequence>MTDNSKTPESNENQPPSREQNDSRGSFDSKTAINKQQELVVERISERDDFRENLNQTFKERAELFNSIATVAMNGYEEANHIEGVITKTVDGVLPTGENTVRRIVVDTRKKTSTLQSTRRQSKVAVGKVMTASEEKSTAFQKIKELLETNEGKLVSKSEIKETYLTNERGIKSVKREVKEVEETSNGPVTQHNVVTVPDTTNTEDFGRVLQCLASRSDSKFVKDVILIETPLENEGKWNKIRREVIVTDYQERSELTMSAIYNAKQTRPDNEFVWKIVKISTTSDGQKPTITSVICKETINDSKDEKKINSEVTITDRVDDISEVKIQRNSLSFPKENWMNDREGSFLDLVAVLEGRGVVVIAETIQKESDKSVDNFSAESSLKKRSRYEEVVDKIEVIEETETKRSKSPRKSSGKSATVGTKVRKSQQKSSKQIASKVTPKVSKPVVASKKRDSSQSSLSSDKSFGSTLDSDKSIGKTEPKKYPLPKTSAEALKMTKGPKKQVGKDNTKNKTFIKIDADTKEEAVKKQLEQQVKPLPKTTESIGKKQPQNIVLPKQTIETTVVSKGKQSSVKAQNKGKRGADKSKAKKGSKQQLEKEKDKKDKTEEDTKKKDKKEDNKKSSDDSNRKIISMLCAKCGINKAILKRPKTADALCQSCFFDCFEDEIHATITKCRLFKRGQKVAIGASGGKDSTVLAYVLKTLNDRHDYGLELVLLSIDEGISGYRDDSLLTVKRNELSYGLPLKILSYKELYGWSMDEIVKTVGLKNNCTFCGVFRRQALDRGAALLKCDVVVTGHNADDVAETVLMNVLRGDTNRLQRSTNIVTGGDEEHSTIPRCKPLKYAYEKEIVMYAYFKKLDYFSTECTYSPNSYRGHVRAYLKDIESIKPSAILDIIYSGETMAVKEGVRVPVQGNCTRCGYISSQNICKACIMLEGLNKGLPRLGIGKSSKVKLIKPLNCNENKCDCSEMINKV</sequence>
<dbReference type="InterPro" id="IPR056369">
    <property type="entry name" value="CTU1-like_ATP-bd"/>
</dbReference>
<evidence type="ECO:0000259" key="9">
    <source>
        <dbReference type="Pfam" id="PF16503"/>
    </source>
</evidence>
<keyword evidence="5 6" id="KW-0694">RNA-binding</keyword>
<dbReference type="GO" id="GO:0032447">
    <property type="term" value="P:protein urmylation"/>
    <property type="evidence" value="ECO:0007669"/>
    <property type="project" value="UniProtKB-UniRule"/>
</dbReference>
<dbReference type="EC" id="2.7.7.-" evidence="6"/>
<dbReference type="GO" id="GO:0000049">
    <property type="term" value="F:tRNA binding"/>
    <property type="evidence" value="ECO:0007669"/>
    <property type="project" value="UniProtKB-UniRule"/>
</dbReference>
<comment type="function">
    <text evidence="6">Plays a central role in 2-thiolation of mcm(5)S(2)U at tRNA wobble positions of tRNA(Lys), tRNA(Glu) and tRNA(Gln). Directly binds tRNAs and probably acts by catalyzing adenylation of tRNAs, an intermediate required for 2-thiolation. It is unclear whether it acts as a sulfurtransferase that transfers sulfur from thiocarboxylated URM1 onto the uridine of tRNAs at wobble position.</text>
</comment>
<comment type="pathway">
    <text evidence="6">tRNA modification; 5-methoxycarbonylmethyl-2-thiouridine-tRNA biosynthesis.</text>
</comment>
<evidence type="ECO:0000256" key="6">
    <source>
        <dbReference type="HAMAP-Rule" id="MF_03053"/>
    </source>
</evidence>
<proteinExistence type="inferred from homology"/>
<feature type="compositionally biased region" description="Basic and acidic residues" evidence="7">
    <location>
        <begin position="471"/>
        <end position="483"/>
    </location>
</feature>
<dbReference type="Pfam" id="PF01171">
    <property type="entry name" value="ATP_bind_3"/>
    <property type="match status" value="1"/>
</dbReference>
<dbReference type="NCBIfam" id="TIGR00269">
    <property type="entry name" value="TIGR00269 family protein"/>
    <property type="match status" value="1"/>
</dbReference>
<dbReference type="VEuPathDB" id="VectorBase:LDEU000475"/>
<evidence type="ECO:0000313" key="11">
    <source>
        <dbReference type="Proteomes" id="UP000288716"/>
    </source>
</evidence>
<evidence type="ECO:0000256" key="7">
    <source>
        <dbReference type="SAM" id="MobiDB-lite"/>
    </source>
</evidence>
<keyword evidence="2 6" id="KW-0820">tRNA-binding</keyword>